<reference evidence="2" key="2">
    <citation type="submission" date="2020-09" db="EMBL/GenBank/DDBJ databases">
        <authorList>
            <person name="Sun Q."/>
            <person name="Ohkuma M."/>
        </authorList>
    </citation>
    <scope>NUCLEOTIDE SEQUENCE</scope>
    <source>
        <strain evidence="2">JCM 4784</strain>
    </source>
</reference>
<name>A0A918ZHD5_9ACTN</name>
<dbReference type="EMBL" id="BNBT01000026">
    <property type="protein sequence ID" value="GHE53359.1"/>
    <property type="molecule type" value="Genomic_DNA"/>
</dbReference>
<dbReference type="Proteomes" id="UP000608024">
    <property type="component" value="Unassembled WGS sequence"/>
</dbReference>
<feature type="compositionally biased region" description="Basic and acidic residues" evidence="1">
    <location>
        <begin position="66"/>
        <end position="76"/>
    </location>
</feature>
<gene>
    <name evidence="2" type="ORF">GCM10018785_23640</name>
</gene>
<keyword evidence="3" id="KW-1185">Reference proteome</keyword>
<comment type="caution">
    <text evidence="2">The sequence shown here is derived from an EMBL/GenBank/DDBJ whole genome shotgun (WGS) entry which is preliminary data.</text>
</comment>
<accession>A0A918ZHD5</accession>
<evidence type="ECO:0000313" key="2">
    <source>
        <dbReference type="EMBL" id="GHE53359.1"/>
    </source>
</evidence>
<evidence type="ECO:0000313" key="3">
    <source>
        <dbReference type="Proteomes" id="UP000608024"/>
    </source>
</evidence>
<feature type="region of interest" description="Disordered" evidence="1">
    <location>
        <begin position="45"/>
        <end position="76"/>
    </location>
</feature>
<evidence type="ECO:0000256" key="1">
    <source>
        <dbReference type="SAM" id="MobiDB-lite"/>
    </source>
</evidence>
<proteinExistence type="predicted"/>
<reference evidence="2" key="1">
    <citation type="journal article" date="2014" name="Int. J. Syst. Evol. Microbiol.">
        <title>Complete genome sequence of Corynebacterium casei LMG S-19264T (=DSM 44701T), isolated from a smear-ripened cheese.</title>
        <authorList>
            <consortium name="US DOE Joint Genome Institute (JGI-PGF)"/>
            <person name="Walter F."/>
            <person name="Albersmeier A."/>
            <person name="Kalinowski J."/>
            <person name="Ruckert C."/>
        </authorList>
    </citation>
    <scope>NUCLEOTIDE SEQUENCE</scope>
    <source>
        <strain evidence="2">JCM 4784</strain>
    </source>
</reference>
<sequence>MVGARAVRDLVRRRATRDVVWGRGGQDVVWAGAVRDVVWGAAAPVTAGSGSGGRLPLSSAGRRPRAPSERCRSAPA</sequence>
<dbReference type="AlphaFoldDB" id="A0A918ZHD5"/>
<organism evidence="2 3">
    <name type="scientific">Streptomyces longispororuber</name>
    <dbReference type="NCBI Taxonomy" id="68230"/>
    <lineage>
        <taxon>Bacteria</taxon>
        <taxon>Bacillati</taxon>
        <taxon>Actinomycetota</taxon>
        <taxon>Actinomycetes</taxon>
        <taxon>Kitasatosporales</taxon>
        <taxon>Streptomycetaceae</taxon>
        <taxon>Streptomyces</taxon>
    </lineage>
</organism>
<protein>
    <submittedName>
        <fullName evidence="2">Uncharacterized protein</fullName>
    </submittedName>
</protein>